<protein>
    <submittedName>
        <fullName evidence="2">Uncharacterized protein</fullName>
    </submittedName>
</protein>
<feature type="region of interest" description="Disordered" evidence="1">
    <location>
        <begin position="170"/>
        <end position="194"/>
    </location>
</feature>
<accession>A0AAW0TJW0</accession>
<reference evidence="2 3" key="1">
    <citation type="submission" date="2023-03" db="EMBL/GenBank/DDBJ databases">
        <title>High-quality genome of Scylla paramamosain provides insights in environmental adaptation.</title>
        <authorList>
            <person name="Zhang L."/>
        </authorList>
    </citation>
    <scope>NUCLEOTIDE SEQUENCE [LARGE SCALE GENOMIC DNA]</scope>
    <source>
        <strain evidence="2">LZ_2023a</strain>
        <tissue evidence="2">Muscle</tissue>
    </source>
</reference>
<evidence type="ECO:0000313" key="2">
    <source>
        <dbReference type="EMBL" id="KAK8386732.1"/>
    </source>
</evidence>
<feature type="region of interest" description="Disordered" evidence="1">
    <location>
        <begin position="1"/>
        <end position="22"/>
    </location>
</feature>
<evidence type="ECO:0000313" key="3">
    <source>
        <dbReference type="Proteomes" id="UP001487740"/>
    </source>
</evidence>
<feature type="region of interest" description="Disordered" evidence="1">
    <location>
        <begin position="259"/>
        <end position="364"/>
    </location>
</feature>
<feature type="compositionally biased region" description="Gly residues" evidence="1">
    <location>
        <begin position="214"/>
        <end position="234"/>
    </location>
</feature>
<feature type="compositionally biased region" description="Polar residues" evidence="1">
    <location>
        <begin position="10"/>
        <end position="22"/>
    </location>
</feature>
<feature type="region of interest" description="Disordered" evidence="1">
    <location>
        <begin position="207"/>
        <end position="234"/>
    </location>
</feature>
<keyword evidence="3" id="KW-1185">Reference proteome</keyword>
<dbReference type="AlphaFoldDB" id="A0AAW0TJW0"/>
<feature type="compositionally biased region" description="Basic and acidic residues" evidence="1">
    <location>
        <begin position="292"/>
        <end position="309"/>
    </location>
</feature>
<feature type="compositionally biased region" description="Polar residues" evidence="1">
    <location>
        <begin position="354"/>
        <end position="364"/>
    </location>
</feature>
<proteinExistence type="predicted"/>
<feature type="compositionally biased region" description="Basic residues" evidence="1">
    <location>
        <begin position="330"/>
        <end position="342"/>
    </location>
</feature>
<evidence type="ECO:0000256" key="1">
    <source>
        <dbReference type="SAM" id="MobiDB-lite"/>
    </source>
</evidence>
<dbReference type="EMBL" id="JARAKH010000030">
    <property type="protein sequence ID" value="KAK8386732.1"/>
    <property type="molecule type" value="Genomic_DNA"/>
</dbReference>
<comment type="caution">
    <text evidence="2">The sequence shown here is derived from an EMBL/GenBank/DDBJ whole genome shotgun (WGS) entry which is preliminary data.</text>
</comment>
<name>A0AAW0TJW0_SCYPA</name>
<organism evidence="2 3">
    <name type="scientific">Scylla paramamosain</name>
    <name type="common">Mud crab</name>
    <dbReference type="NCBI Taxonomy" id="85552"/>
    <lineage>
        <taxon>Eukaryota</taxon>
        <taxon>Metazoa</taxon>
        <taxon>Ecdysozoa</taxon>
        <taxon>Arthropoda</taxon>
        <taxon>Crustacea</taxon>
        <taxon>Multicrustacea</taxon>
        <taxon>Malacostraca</taxon>
        <taxon>Eumalacostraca</taxon>
        <taxon>Eucarida</taxon>
        <taxon>Decapoda</taxon>
        <taxon>Pleocyemata</taxon>
        <taxon>Brachyura</taxon>
        <taxon>Eubrachyura</taxon>
        <taxon>Portunoidea</taxon>
        <taxon>Portunidae</taxon>
        <taxon>Portuninae</taxon>
        <taxon>Scylla</taxon>
    </lineage>
</organism>
<gene>
    <name evidence="2" type="ORF">O3P69_017889</name>
</gene>
<sequence>MSQLIPEPSATPQSSQRHQNTTNKRITKSITEILNQHLAFVAVRQPFLATTITATASTTTTTSKDLQSANKCQLALIILLTPSTHTLTTRSHPHSSPSRVNMDAVRCVLSPIPITTKFLGCLTAAAPPSSRRRCRHPIATFCCTTTRRRAPPPPHHRGGRGGVWTQLIGASGGGRRVEGDGWRRGPSVPGAGTAGRVRAVKDKGISGKSVEVGGTRGRGTPAGQGGAGRAGPGGWRGPSYVLGGLRLPVVRLVLFNTEPHPGRARSSREREQRAGPGRELQEPATENGVRVTKTEGGARRPPVELERRLATPGGLNAAHPPRWPTPTHPLTHHRPPHPRHYAQHTPPSRPISLLHSQHNNLHYQ</sequence>
<dbReference type="Proteomes" id="UP001487740">
    <property type="component" value="Unassembled WGS sequence"/>
</dbReference>